<sequence length="52" mass="5370">MTDAQEGTLSINFPPSIAETGSPAALPAISHRAVSSAEIAKETMPPNPCQYA</sequence>
<protein>
    <submittedName>
        <fullName evidence="1">Unannotated protein</fullName>
    </submittedName>
</protein>
<evidence type="ECO:0000313" key="1">
    <source>
        <dbReference type="EMBL" id="CAB5022668.1"/>
    </source>
</evidence>
<proteinExistence type="predicted"/>
<dbReference type="AlphaFoldDB" id="A0A6J7QXY4"/>
<gene>
    <name evidence="1" type="ORF">UFOPK4114_00936</name>
</gene>
<name>A0A6J7QXY4_9ZZZZ</name>
<organism evidence="1">
    <name type="scientific">freshwater metagenome</name>
    <dbReference type="NCBI Taxonomy" id="449393"/>
    <lineage>
        <taxon>unclassified sequences</taxon>
        <taxon>metagenomes</taxon>
        <taxon>ecological metagenomes</taxon>
    </lineage>
</organism>
<reference evidence="1" key="1">
    <citation type="submission" date="2020-05" db="EMBL/GenBank/DDBJ databases">
        <authorList>
            <person name="Chiriac C."/>
            <person name="Salcher M."/>
            <person name="Ghai R."/>
            <person name="Kavagutti S V."/>
        </authorList>
    </citation>
    <scope>NUCLEOTIDE SEQUENCE</scope>
</reference>
<dbReference type="EMBL" id="CAFBPP010000058">
    <property type="protein sequence ID" value="CAB5022668.1"/>
    <property type="molecule type" value="Genomic_DNA"/>
</dbReference>
<accession>A0A6J7QXY4</accession>